<reference evidence="1 2" key="1">
    <citation type="submission" date="2021-06" db="EMBL/GenBank/DDBJ databases">
        <title>Halomicroarcula sp. a new haloarchaeum isolated from saline soil.</title>
        <authorList>
            <person name="Duran-Viseras A."/>
            <person name="Sanchez-Porro C."/>
            <person name="Ventosa A."/>
        </authorList>
    </citation>
    <scope>NUCLEOTIDE SEQUENCE [LARGE SCALE GENOMIC DNA]</scope>
    <source>
        <strain evidence="1 2">F13</strain>
    </source>
</reference>
<evidence type="ECO:0000313" key="2">
    <source>
        <dbReference type="Proteomes" id="UP001430377"/>
    </source>
</evidence>
<sequence length="85" mass="9195">MPGASLSELPASGRWQRRFVVLRLVRRRRALGALEAAGVERAVEEPREQRPGVAAAGGERVGVVVPQFVEAVPRQREAGTPTPND</sequence>
<gene>
    <name evidence="1" type="ORF">EGH21_05940</name>
</gene>
<dbReference type="Proteomes" id="UP001430377">
    <property type="component" value="Unassembled WGS sequence"/>
</dbReference>
<dbReference type="RefSeq" id="WP_220617559.1">
    <property type="nucleotide sequence ID" value="NZ_RKLR01000002.1"/>
</dbReference>
<dbReference type="AlphaFoldDB" id="A0AAW4PPV6"/>
<protein>
    <submittedName>
        <fullName evidence="1">Uncharacterized protein</fullName>
    </submittedName>
</protein>
<keyword evidence="2" id="KW-1185">Reference proteome</keyword>
<name>A0AAW4PPV6_9EURY</name>
<evidence type="ECO:0000313" key="1">
    <source>
        <dbReference type="EMBL" id="MBX0322565.1"/>
    </source>
</evidence>
<proteinExistence type="predicted"/>
<dbReference type="EMBL" id="RKLR01000002">
    <property type="protein sequence ID" value="MBX0322565.1"/>
    <property type="molecule type" value="Genomic_DNA"/>
</dbReference>
<comment type="caution">
    <text evidence="1">The sequence shown here is derived from an EMBL/GenBank/DDBJ whole genome shotgun (WGS) entry which is preliminary data.</text>
</comment>
<organism evidence="1 2">
    <name type="scientific">Haloarcula rubra</name>
    <dbReference type="NCBI Taxonomy" id="2487747"/>
    <lineage>
        <taxon>Archaea</taxon>
        <taxon>Methanobacteriati</taxon>
        <taxon>Methanobacteriota</taxon>
        <taxon>Stenosarchaea group</taxon>
        <taxon>Halobacteria</taxon>
        <taxon>Halobacteriales</taxon>
        <taxon>Haloarculaceae</taxon>
        <taxon>Haloarcula</taxon>
    </lineage>
</organism>
<accession>A0AAW4PPV6</accession>